<dbReference type="AlphaFoldDB" id="A0A4P9Y9A0"/>
<dbReference type="InterPro" id="IPR002110">
    <property type="entry name" value="Ankyrin_rpt"/>
</dbReference>
<dbReference type="EMBL" id="ML007798">
    <property type="protein sequence ID" value="RKP15756.1"/>
    <property type="molecule type" value="Genomic_DNA"/>
</dbReference>
<sequence>MNVPHEIWLVVLSHLDLDDVKRVSKTSRWFRSLCFEFAVYQNAEMSISWNSPYVIQHIVKTRCGKLLTERLCMDILENSEYSDRFVCFLKFLKQNNDLSQNDANYAFQFACQYDVMHVFSNWDSIGNGIQPDPSADNNYAIRLASKNGHTEIVKQLLTNPTVDPSAENNYAICRASKKGHADIVKLLLDDLR</sequence>
<proteinExistence type="predicted"/>
<dbReference type="PROSITE" id="PS50181">
    <property type="entry name" value="FBOX"/>
    <property type="match status" value="1"/>
</dbReference>
<dbReference type="InterPro" id="IPR036770">
    <property type="entry name" value="Ankyrin_rpt-contain_sf"/>
</dbReference>
<dbReference type="InterPro" id="IPR036047">
    <property type="entry name" value="F-box-like_dom_sf"/>
</dbReference>
<feature type="domain" description="F-box" evidence="1">
    <location>
        <begin position="1"/>
        <end position="43"/>
    </location>
</feature>
<organism evidence="2 3">
    <name type="scientific">Rozella allomycis (strain CSF55)</name>
    <dbReference type="NCBI Taxonomy" id="988480"/>
    <lineage>
        <taxon>Eukaryota</taxon>
        <taxon>Fungi</taxon>
        <taxon>Fungi incertae sedis</taxon>
        <taxon>Cryptomycota</taxon>
        <taxon>Cryptomycota incertae sedis</taxon>
        <taxon>Rozella</taxon>
    </lineage>
</organism>
<dbReference type="CDD" id="cd09917">
    <property type="entry name" value="F-box_SF"/>
    <property type="match status" value="1"/>
</dbReference>
<dbReference type="Pfam" id="PF12937">
    <property type="entry name" value="F-box-like"/>
    <property type="match status" value="1"/>
</dbReference>
<accession>A0A4P9Y9A0</accession>
<dbReference type="Proteomes" id="UP000281549">
    <property type="component" value="Unassembled WGS sequence"/>
</dbReference>
<evidence type="ECO:0000259" key="1">
    <source>
        <dbReference type="PROSITE" id="PS50181"/>
    </source>
</evidence>
<dbReference type="SUPFAM" id="SSF81383">
    <property type="entry name" value="F-box domain"/>
    <property type="match status" value="1"/>
</dbReference>
<dbReference type="Gene3D" id="1.20.1280.50">
    <property type="match status" value="1"/>
</dbReference>
<feature type="non-terminal residue" evidence="2">
    <location>
        <position position="192"/>
    </location>
</feature>
<evidence type="ECO:0000313" key="3">
    <source>
        <dbReference type="Proteomes" id="UP000281549"/>
    </source>
</evidence>
<evidence type="ECO:0000313" key="2">
    <source>
        <dbReference type="EMBL" id="RKP15756.1"/>
    </source>
</evidence>
<reference evidence="3" key="1">
    <citation type="journal article" date="2018" name="Nat. Microbiol.">
        <title>Leveraging single-cell genomics to expand the fungal tree of life.</title>
        <authorList>
            <person name="Ahrendt S.R."/>
            <person name="Quandt C.A."/>
            <person name="Ciobanu D."/>
            <person name="Clum A."/>
            <person name="Salamov A."/>
            <person name="Andreopoulos B."/>
            <person name="Cheng J.F."/>
            <person name="Woyke T."/>
            <person name="Pelin A."/>
            <person name="Henrissat B."/>
            <person name="Reynolds N.K."/>
            <person name="Benny G.L."/>
            <person name="Smith M.E."/>
            <person name="James T.Y."/>
            <person name="Grigoriev I.V."/>
        </authorList>
    </citation>
    <scope>NUCLEOTIDE SEQUENCE [LARGE SCALE GENOMIC DNA]</scope>
    <source>
        <strain evidence="3">CSF55</strain>
    </source>
</reference>
<dbReference type="InterPro" id="IPR001810">
    <property type="entry name" value="F-box_dom"/>
</dbReference>
<dbReference type="Gene3D" id="1.25.40.20">
    <property type="entry name" value="Ankyrin repeat-containing domain"/>
    <property type="match status" value="1"/>
</dbReference>
<name>A0A4P9Y9A0_ROZAC</name>
<dbReference type="Pfam" id="PF12796">
    <property type="entry name" value="Ank_2"/>
    <property type="match status" value="1"/>
</dbReference>
<dbReference type="SUPFAM" id="SSF140860">
    <property type="entry name" value="Pseudo ankyrin repeat-like"/>
    <property type="match status" value="1"/>
</dbReference>
<protein>
    <recommendedName>
        <fullName evidence="1">F-box domain-containing protein</fullName>
    </recommendedName>
</protein>
<gene>
    <name evidence="2" type="ORF">ROZALSC1DRAFT_26088</name>
</gene>